<dbReference type="GO" id="GO:0180022">
    <property type="term" value="C:RQC-trigger complex"/>
    <property type="evidence" value="ECO:0007669"/>
    <property type="project" value="InterPro"/>
</dbReference>
<evidence type="ECO:0000259" key="4">
    <source>
        <dbReference type="Pfam" id="PF23134"/>
    </source>
</evidence>
<feature type="region of interest" description="Disordered" evidence="2">
    <location>
        <begin position="139"/>
        <end position="178"/>
    </location>
</feature>
<evidence type="ECO:0000313" key="7">
    <source>
        <dbReference type="Proteomes" id="UP000011083"/>
    </source>
</evidence>
<keyword evidence="7" id="KW-1185">Reference proteome</keyword>
<dbReference type="InterPro" id="IPR056993">
    <property type="entry name" value="TRIP4_3rd_dom"/>
</dbReference>
<feature type="domain" description="TRIP4/RQT4 C2HC5-type zinc finger" evidence="3">
    <location>
        <begin position="218"/>
        <end position="250"/>
    </location>
</feature>
<evidence type="ECO:0000313" key="6">
    <source>
        <dbReference type="EMBL" id="ELR23888.1"/>
    </source>
</evidence>
<protein>
    <submittedName>
        <fullName evidence="6">Activating signal cointegrator protein</fullName>
    </submittedName>
</protein>
<gene>
    <name evidence="6" type="ORF">ACA1_074550</name>
</gene>
<dbReference type="VEuPathDB" id="AmoebaDB:ACA1_074550"/>
<feature type="region of interest" description="Disordered" evidence="2">
    <location>
        <begin position="398"/>
        <end position="479"/>
    </location>
</feature>
<dbReference type="KEGG" id="acan:ACA1_074550"/>
<dbReference type="EMBL" id="KB007842">
    <property type="protein sequence ID" value="ELR23888.1"/>
    <property type="molecule type" value="Genomic_DNA"/>
</dbReference>
<sequence length="1056" mass="115059">MAGRQPIVQHAEQPLVQIREWVMKRLKHLLGFDEVDGLVDNLMKLQSAEEIEKYIKDILGTERKAVQKFTEDLIQKRKDASPLFRTVPIRKLSTAGPSGQGPSEPNVKVYRKKDEVDPYHAKPSAHYMTRYVDYSMVKKKKKPVNKPKDQGASPPIPSAGQAQTGGGKKKGGKQQAGDSLQLPGRAWCGCMVPLAAGECLVMASHATQRNATQRASTAARHPLLGNCLYCGKIVCAQEGVGPCLFCGNAVGEAPGAGSISLSKQEADAEYDASLARALEHKDKLLEYERTSARRTVIYGTQPPPLYVARAMNDQQDYFQTDGSQWMTPEQRKQMKKLEEERRKQREDAKNKVSISFDFAGRRVMVDQGAAMDDAYFFEKADDISRGVLQNPTLRRPAPVFTAVDERPAAKGGSSKATGKATADHAANKEKDEDEYNRKLQQRASKRVQHDYYAIDSEWTPEEAPTTSSSSSSSSSAASSAAPTASQRSFKFRGLCERAFDYAPLYPSAAFHRWSADDRRTVISTLRQTSGLTAYLYVVDATAASGGDGDAELARVGQLADVCAREGVELVYGLSFPAAFFTGAALEKDKVDKLRVVERMTALSSTGAGAVTRFAFFFDDAPAPHLPSTTSPTMLGSVGGKTSLLSSLHAYVANHLLDETRKRAKQAAPALKFFLLPLFYGKDVKENRSGGAGGNGPKQTPSFGTQQHKKEQEAEMDRDVVQYWKEMDRNTRPDFTFLFSGFTSIEPRAPRGSSAAPSATAATVAALDGISLGRLRQLVQQHKVVLLDTYPSLVPTFKSTTVLAKATTTATTTASASLVRSFPAITHLQGYEASAHAAAAEWADGLAVQVASALVPPHAGLVPLLTAFDFMLAPHTHDPTIALKSALLRLLQGEERLADELLGLIDATPSASSSLAIRRFKIKKLATPTFFHETADRMSYVRKSLSSTSSSAPAATAAGSGGVALERLGEELRPFFVLLDTFLDMNAINFELEAFFEKQKQTKHAGAGGGQKWDEFTELKKRLTEVERKLDVLLAPAYPLSTLKHNQRDLNTAYLEG</sequence>
<dbReference type="Pfam" id="PF23134">
    <property type="entry name" value="TRIP4_3rd"/>
    <property type="match status" value="1"/>
</dbReference>
<feature type="coiled-coil region" evidence="1">
    <location>
        <begin position="327"/>
        <end position="354"/>
    </location>
</feature>
<reference evidence="6 7" key="1">
    <citation type="journal article" date="2013" name="Genome Biol.">
        <title>Genome of Acanthamoeba castellanii highlights extensive lateral gene transfer and early evolution of tyrosine kinase signaling.</title>
        <authorList>
            <person name="Clarke M."/>
            <person name="Lohan A.J."/>
            <person name="Liu B."/>
            <person name="Lagkouvardos I."/>
            <person name="Roy S."/>
            <person name="Zafar N."/>
            <person name="Bertelli C."/>
            <person name="Schilde C."/>
            <person name="Kianianmomeni A."/>
            <person name="Burglin T.R."/>
            <person name="Frech C."/>
            <person name="Turcotte B."/>
            <person name="Kopec K.O."/>
            <person name="Synnott J.M."/>
            <person name="Choo C."/>
            <person name="Paponov I."/>
            <person name="Finkler A."/>
            <person name="Soon Heng Tan C."/>
            <person name="Hutchins A.P."/>
            <person name="Weinmeier T."/>
            <person name="Rattei T."/>
            <person name="Chu J.S."/>
            <person name="Gimenez G."/>
            <person name="Irimia M."/>
            <person name="Rigden D.J."/>
            <person name="Fitzpatrick D.A."/>
            <person name="Lorenzo-Morales J."/>
            <person name="Bateman A."/>
            <person name="Chiu C.H."/>
            <person name="Tang P."/>
            <person name="Hegemann P."/>
            <person name="Fromm H."/>
            <person name="Raoult D."/>
            <person name="Greub G."/>
            <person name="Miranda-Saavedra D."/>
            <person name="Chen N."/>
            <person name="Nash P."/>
            <person name="Ginger M.L."/>
            <person name="Horn M."/>
            <person name="Schaap P."/>
            <person name="Caler L."/>
            <person name="Loftus B."/>
        </authorList>
    </citation>
    <scope>NUCLEOTIDE SEQUENCE [LARGE SCALE GENOMIC DNA]</scope>
    <source>
        <strain evidence="6 7">Neff</strain>
    </source>
</reference>
<evidence type="ECO:0000256" key="1">
    <source>
        <dbReference type="SAM" id="Coils"/>
    </source>
</evidence>
<dbReference type="Pfam" id="PF06221">
    <property type="entry name" value="zf-C2HC5"/>
    <property type="match status" value="1"/>
</dbReference>
<feature type="region of interest" description="Disordered" evidence="2">
    <location>
        <begin position="91"/>
        <end position="114"/>
    </location>
</feature>
<name>L8HGP3_ACACF</name>
<evidence type="ECO:0000259" key="3">
    <source>
        <dbReference type="Pfam" id="PF06221"/>
    </source>
</evidence>
<dbReference type="PANTHER" id="PTHR12963">
    <property type="entry name" value="THYROID RECEPTOR INTERACTING PROTEIN RELATED"/>
    <property type="match status" value="1"/>
</dbReference>
<dbReference type="RefSeq" id="XP_004353416.1">
    <property type="nucleotide sequence ID" value="XM_004353364.1"/>
</dbReference>
<feature type="region of interest" description="Disordered" evidence="2">
    <location>
        <begin position="686"/>
        <end position="714"/>
    </location>
</feature>
<evidence type="ECO:0000256" key="2">
    <source>
        <dbReference type="SAM" id="MobiDB-lite"/>
    </source>
</evidence>
<dbReference type="GO" id="GO:0005634">
    <property type="term" value="C:nucleus"/>
    <property type="evidence" value="ECO:0007669"/>
    <property type="project" value="InterPro"/>
</dbReference>
<organism evidence="6 7">
    <name type="scientific">Acanthamoeba castellanii (strain ATCC 30010 / Neff)</name>
    <dbReference type="NCBI Taxonomy" id="1257118"/>
    <lineage>
        <taxon>Eukaryota</taxon>
        <taxon>Amoebozoa</taxon>
        <taxon>Discosea</taxon>
        <taxon>Longamoebia</taxon>
        <taxon>Centramoebida</taxon>
        <taxon>Acanthamoebidae</taxon>
        <taxon>Acanthamoeba</taxon>
    </lineage>
</organism>
<dbReference type="GO" id="GO:0045893">
    <property type="term" value="P:positive regulation of DNA-templated transcription"/>
    <property type="evidence" value="ECO:0007669"/>
    <property type="project" value="TreeGrafter"/>
</dbReference>
<dbReference type="OrthoDB" id="18290at2759"/>
<dbReference type="Gene3D" id="3.20.20.80">
    <property type="entry name" value="Glycosidases"/>
    <property type="match status" value="1"/>
</dbReference>
<dbReference type="AlphaFoldDB" id="L8HGP3"/>
<feature type="compositionally biased region" description="Polar residues" evidence="2">
    <location>
        <begin position="696"/>
        <end position="705"/>
    </location>
</feature>
<accession>L8HGP3</accession>
<dbReference type="PANTHER" id="PTHR12963:SF4">
    <property type="entry name" value="ACTIVATING SIGNAL COINTEGRATOR 1"/>
    <property type="match status" value="1"/>
</dbReference>
<dbReference type="Pfam" id="PF23135">
    <property type="entry name" value="TRI4_N"/>
    <property type="match status" value="1"/>
</dbReference>
<dbReference type="GO" id="GO:0072344">
    <property type="term" value="P:rescue of stalled ribosome"/>
    <property type="evidence" value="ECO:0007669"/>
    <property type="project" value="InterPro"/>
</dbReference>
<dbReference type="InterPro" id="IPR039128">
    <property type="entry name" value="TRIP4-like"/>
</dbReference>
<dbReference type="GeneID" id="14924873"/>
<feature type="compositionally biased region" description="Basic and acidic residues" evidence="2">
    <location>
        <begin position="421"/>
        <end position="430"/>
    </location>
</feature>
<proteinExistence type="predicted"/>
<dbReference type="GO" id="GO:0008270">
    <property type="term" value="F:zinc ion binding"/>
    <property type="evidence" value="ECO:0007669"/>
    <property type="project" value="InterPro"/>
</dbReference>
<dbReference type="InterPro" id="IPR056994">
    <property type="entry name" value="TRI4_N"/>
</dbReference>
<evidence type="ECO:0000259" key="5">
    <source>
        <dbReference type="Pfam" id="PF23135"/>
    </source>
</evidence>
<feature type="domain" description="Activating signal cointegrator 1 third" evidence="4">
    <location>
        <begin position="313"/>
        <end position="365"/>
    </location>
</feature>
<dbReference type="InterPro" id="IPR009349">
    <property type="entry name" value="TRIP4/RQT4_C2HC5_Znf"/>
</dbReference>
<feature type="domain" description="Activating signal cointegrator 1 N-terminal" evidence="5">
    <location>
        <begin position="20"/>
        <end position="77"/>
    </location>
</feature>
<keyword evidence="1" id="KW-0175">Coiled coil</keyword>
<dbReference type="STRING" id="1257118.L8HGP3"/>
<feature type="compositionally biased region" description="Low complexity" evidence="2">
    <location>
        <begin position="463"/>
        <end position="479"/>
    </location>
</feature>
<dbReference type="Proteomes" id="UP000011083">
    <property type="component" value="Unassembled WGS sequence"/>
</dbReference>